<evidence type="ECO:0000256" key="1">
    <source>
        <dbReference type="ARBA" id="ARBA00022596"/>
    </source>
</evidence>
<organism evidence="3 4">
    <name type="scientific">Palleronia aestuarii</name>
    <dbReference type="NCBI Taxonomy" id="568105"/>
    <lineage>
        <taxon>Bacteria</taxon>
        <taxon>Pseudomonadati</taxon>
        <taxon>Pseudomonadota</taxon>
        <taxon>Alphaproteobacteria</taxon>
        <taxon>Rhodobacterales</taxon>
        <taxon>Roseobacteraceae</taxon>
        <taxon>Palleronia</taxon>
    </lineage>
</organism>
<dbReference type="AlphaFoldDB" id="A0A2W7MYS6"/>
<dbReference type="PANTHER" id="PTHR36566">
    <property type="entry name" value="NICKEL INSERTION PROTEIN-RELATED"/>
    <property type="match status" value="1"/>
</dbReference>
<sequence>MLLAAFLDLRPDLEEGARALAGTIGPGVILIRSDASDKGLRGTRVRLDLPSRETGPTHYAEYVALIERTSPDVGTRSRAADILRRLGEAEARVHGVTLNEVHFHEIADWDSVADIILNAWMLERLDIRSASVAALPLGAGRIETRHGQMPVPAPATLEMLKGLVVIDDGIGGERVTPTGAAILSHLSPAIALPDGPHCMSGAGYGLGHRTLTGIANAVRLSLWSEARTAVGMIGVIRFSIDDQTGEDLAVALDRIRRADGVVDVLQFAAFGKKGRMTVRAEVLCDQARLEDIAAMCLSETTTLGVRTSTERRIVLPRTHEVVDGIGVKLVERPDGKFTRKAEMDHLSGIGNHATRQRARHAAESDE</sequence>
<proteinExistence type="predicted"/>
<dbReference type="EMBL" id="QKZL01000033">
    <property type="protein sequence ID" value="PZX11297.1"/>
    <property type="molecule type" value="Genomic_DNA"/>
</dbReference>
<gene>
    <name evidence="3" type="ORF">LX81_03969</name>
</gene>
<evidence type="ECO:0008006" key="5">
    <source>
        <dbReference type="Google" id="ProtNLM"/>
    </source>
</evidence>
<comment type="caution">
    <text evidence="3">The sequence shown here is derived from an EMBL/GenBank/DDBJ whole genome shotgun (WGS) entry which is preliminary data.</text>
</comment>
<feature type="region of interest" description="Disordered" evidence="2">
    <location>
        <begin position="346"/>
        <end position="366"/>
    </location>
</feature>
<evidence type="ECO:0000313" key="3">
    <source>
        <dbReference type="EMBL" id="PZX11297.1"/>
    </source>
</evidence>
<dbReference type="Proteomes" id="UP000248916">
    <property type="component" value="Unassembled WGS sequence"/>
</dbReference>
<evidence type="ECO:0000313" key="4">
    <source>
        <dbReference type="Proteomes" id="UP000248916"/>
    </source>
</evidence>
<dbReference type="PANTHER" id="PTHR36566:SF1">
    <property type="entry name" value="PYRIDINIUM-3,5-BISTHIOCARBOXYLIC ACID MONONUCLEOTIDE NICKEL INSERTION PROTEIN"/>
    <property type="match status" value="1"/>
</dbReference>
<reference evidence="3 4" key="1">
    <citation type="submission" date="2018-06" db="EMBL/GenBank/DDBJ databases">
        <title>Genomic Encyclopedia of Archaeal and Bacterial Type Strains, Phase II (KMG-II): from individual species to whole genera.</title>
        <authorList>
            <person name="Goeker M."/>
        </authorList>
    </citation>
    <scope>NUCLEOTIDE SEQUENCE [LARGE SCALE GENOMIC DNA]</scope>
    <source>
        <strain evidence="3 4">DSM 22009</strain>
    </source>
</reference>
<dbReference type="Pfam" id="PF01969">
    <property type="entry name" value="Ni_insertion"/>
    <property type="match status" value="1"/>
</dbReference>
<protein>
    <recommendedName>
        <fullName evidence="5">LarC family nickel insertion protein</fullName>
    </recommendedName>
</protein>
<keyword evidence="1" id="KW-0533">Nickel</keyword>
<dbReference type="InterPro" id="IPR002822">
    <property type="entry name" value="Ni_insertion"/>
</dbReference>
<name>A0A2W7MYS6_9RHOB</name>
<accession>A0A2W7MYS6</accession>
<dbReference type="Gene3D" id="3.30.70.1380">
    <property type="entry name" value="Transcriptional regulatory protein pf0864 domain like"/>
    <property type="match status" value="1"/>
</dbReference>
<keyword evidence="4" id="KW-1185">Reference proteome</keyword>
<evidence type="ECO:0000256" key="2">
    <source>
        <dbReference type="SAM" id="MobiDB-lite"/>
    </source>
</evidence>